<accession>A0A2K3V1K7</accession>
<sequence length="200" mass="20977">MATHIEYQHRRPTPQELLAEAGNDPHSAEALLEGLKLLRSLHDHGVLDVANKVVRGGSGLAGGALEIMEGQSSVHLLRNLLEVARTLSELDPNTTGTLGRALTKGVNEGARRVARSEGVGLGELMGLMRDKDVQIALGALFGTLKGFGRALREGQEELAELNEASQQGGKTTTSPLSAPAAKGAPASKAAKSTSRYEAGR</sequence>
<dbReference type="PANTHER" id="PTHR38433">
    <property type="match status" value="1"/>
</dbReference>
<keyword evidence="3" id="KW-1185">Reference proteome</keyword>
<name>A0A2K3V1K7_9DEIO</name>
<feature type="compositionally biased region" description="Low complexity" evidence="1">
    <location>
        <begin position="174"/>
        <end position="193"/>
    </location>
</feature>
<protein>
    <recommendedName>
        <fullName evidence="4">DUF1641 domain-containing protein</fullName>
    </recommendedName>
</protein>
<dbReference type="OrthoDB" id="70605at2"/>
<evidence type="ECO:0000313" key="3">
    <source>
        <dbReference type="Proteomes" id="UP000236379"/>
    </source>
</evidence>
<dbReference type="Proteomes" id="UP000236379">
    <property type="component" value="Unassembled WGS sequence"/>
</dbReference>
<dbReference type="RefSeq" id="WP_103313085.1">
    <property type="nucleotide sequence ID" value="NZ_PPPD01000001.1"/>
</dbReference>
<gene>
    <name evidence="2" type="ORF">CVO96_16000</name>
</gene>
<evidence type="ECO:0000313" key="2">
    <source>
        <dbReference type="EMBL" id="PNY82653.1"/>
    </source>
</evidence>
<dbReference type="PANTHER" id="PTHR38433:SF1">
    <property type="entry name" value="DUF1641 DOMAIN-CONTAINING PROTEIN"/>
    <property type="match status" value="1"/>
</dbReference>
<evidence type="ECO:0008006" key="4">
    <source>
        <dbReference type="Google" id="ProtNLM"/>
    </source>
</evidence>
<comment type="caution">
    <text evidence="2">The sequence shown here is derived from an EMBL/GenBank/DDBJ whole genome shotgun (WGS) entry which is preliminary data.</text>
</comment>
<organism evidence="2 3">
    <name type="scientific">Deinococcus koreensis</name>
    <dbReference type="NCBI Taxonomy" id="2054903"/>
    <lineage>
        <taxon>Bacteria</taxon>
        <taxon>Thermotogati</taxon>
        <taxon>Deinococcota</taxon>
        <taxon>Deinococci</taxon>
        <taxon>Deinococcales</taxon>
        <taxon>Deinococcaceae</taxon>
        <taxon>Deinococcus</taxon>
    </lineage>
</organism>
<feature type="compositionally biased region" description="Polar residues" evidence="1">
    <location>
        <begin position="163"/>
        <end position="173"/>
    </location>
</feature>
<reference evidence="2 3" key="1">
    <citation type="submission" date="2018-01" db="EMBL/GenBank/DDBJ databases">
        <title>Deinococcus koreensis sp. nov., a radiation-resistant bacterium isolated from river water.</title>
        <authorList>
            <person name="Choi A."/>
        </authorList>
    </citation>
    <scope>NUCLEOTIDE SEQUENCE [LARGE SCALE GENOMIC DNA]</scope>
    <source>
        <strain evidence="2 3">SJW1-2</strain>
    </source>
</reference>
<evidence type="ECO:0000256" key="1">
    <source>
        <dbReference type="SAM" id="MobiDB-lite"/>
    </source>
</evidence>
<dbReference type="AlphaFoldDB" id="A0A2K3V1K7"/>
<proteinExistence type="predicted"/>
<dbReference type="InterPro" id="IPR012440">
    <property type="entry name" value="DUF1641"/>
</dbReference>
<dbReference type="EMBL" id="PPPD01000001">
    <property type="protein sequence ID" value="PNY82653.1"/>
    <property type="molecule type" value="Genomic_DNA"/>
</dbReference>
<feature type="region of interest" description="Disordered" evidence="1">
    <location>
        <begin position="159"/>
        <end position="200"/>
    </location>
</feature>
<dbReference type="Pfam" id="PF07849">
    <property type="entry name" value="DUF1641"/>
    <property type="match status" value="1"/>
</dbReference>